<evidence type="ECO:0000313" key="1">
    <source>
        <dbReference type="EMBL" id="POM64204.1"/>
    </source>
</evidence>
<accession>A0A2P4XF85</accession>
<name>A0A2P4XF85_9STRA</name>
<evidence type="ECO:0000313" key="2">
    <source>
        <dbReference type="Proteomes" id="UP000237271"/>
    </source>
</evidence>
<dbReference type="AlphaFoldDB" id="A0A2P4XF85"/>
<dbReference type="Proteomes" id="UP000237271">
    <property type="component" value="Unassembled WGS sequence"/>
</dbReference>
<dbReference type="EMBL" id="NCKW01011159">
    <property type="protein sequence ID" value="POM64204.1"/>
    <property type="molecule type" value="Genomic_DNA"/>
</dbReference>
<keyword evidence="2" id="KW-1185">Reference proteome</keyword>
<reference evidence="1 2" key="1">
    <citation type="journal article" date="2017" name="Genome Biol. Evol.">
        <title>Phytophthora megakarya and P. palmivora, closely related causal agents of cacao black pod rot, underwent increases in genome sizes and gene numbers by different mechanisms.</title>
        <authorList>
            <person name="Ali S.S."/>
            <person name="Shao J."/>
            <person name="Lary D.J."/>
            <person name="Kronmiller B."/>
            <person name="Shen D."/>
            <person name="Strem M.D."/>
            <person name="Amoako-Attah I."/>
            <person name="Akrofi A.Y."/>
            <person name="Begoude B.A."/>
            <person name="Ten Hoopen G.M."/>
            <person name="Coulibaly K."/>
            <person name="Kebe B.I."/>
            <person name="Melnick R.L."/>
            <person name="Guiltinan M.J."/>
            <person name="Tyler B.M."/>
            <person name="Meinhardt L.W."/>
            <person name="Bailey B.A."/>
        </authorList>
    </citation>
    <scope>NUCLEOTIDE SEQUENCE [LARGE SCALE GENOMIC DNA]</scope>
    <source>
        <strain evidence="2">sbr112.9</strain>
    </source>
</reference>
<protein>
    <submittedName>
        <fullName evidence="1">Alpha-amylase</fullName>
    </submittedName>
</protein>
<proteinExistence type="predicted"/>
<organism evidence="1 2">
    <name type="scientific">Phytophthora palmivora</name>
    <dbReference type="NCBI Taxonomy" id="4796"/>
    <lineage>
        <taxon>Eukaryota</taxon>
        <taxon>Sar</taxon>
        <taxon>Stramenopiles</taxon>
        <taxon>Oomycota</taxon>
        <taxon>Peronosporomycetes</taxon>
        <taxon>Peronosporales</taxon>
        <taxon>Peronosporaceae</taxon>
        <taxon>Phytophthora</taxon>
    </lineage>
</organism>
<gene>
    <name evidence="1" type="ORF">PHPALM_20305</name>
</gene>
<sequence length="136" mass="15984">MSHWSVKEDHLMDRSRSSLSLRKMGIRWCRQQRNSNIYYIGRSVIEFSQTIDLKKHVRGKLQRRSMKLFGTRYVMEHPVCELVELVVKSKTTRTRSQPAQSQFDLYKTMILSGHPTNSPGSAPMQQLLIINFDRRS</sequence>
<comment type="caution">
    <text evidence="1">The sequence shown here is derived from an EMBL/GenBank/DDBJ whole genome shotgun (WGS) entry which is preliminary data.</text>
</comment>